<dbReference type="RefSeq" id="WP_184192132.1">
    <property type="nucleotide sequence ID" value="NZ_JACHGW010000001.1"/>
</dbReference>
<dbReference type="EMBL" id="JACHGW010000001">
    <property type="protein sequence ID" value="MBB6048501.1"/>
    <property type="molecule type" value="Genomic_DNA"/>
</dbReference>
<organism evidence="1 2">
    <name type="scientific">Armatimonas rosea</name>
    <dbReference type="NCBI Taxonomy" id="685828"/>
    <lineage>
        <taxon>Bacteria</taxon>
        <taxon>Bacillati</taxon>
        <taxon>Armatimonadota</taxon>
        <taxon>Armatimonadia</taxon>
        <taxon>Armatimonadales</taxon>
        <taxon>Armatimonadaceae</taxon>
        <taxon>Armatimonas</taxon>
    </lineage>
</organism>
<sequence>MAGPFPGMDPFLEKPGFWQEFHNSFIALLNIVINRELPSRFLSYTQVRMIQDEDEFRREAYLEIFDRTNRSHVVMVIELLSPENKHGKGREEYQRKQQAVLQSQAHLLEIDLLRGGEHTVAAPREGALALGSYSYLLSLANAQEPGKILLWRIGLADRLPMLELPLTADVPPFTLDLQAVFDRCYDENRYAELLEVAYTQSAEPTFTEEEAAWSHECLEGYVVS</sequence>
<dbReference type="Pfam" id="PF13267">
    <property type="entry name" value="DUF4058"/>
    <property type="match status" value="2"/>
</dbReference>
<accession>A0A7W9SKX1</accession>
<keyword evidence="2" id="KW-1185">Reference proteome</keyword>
<dbReference type="Proteomes" id="UP000520814">
    <property type="component" value="Unassembled WGS sequence"/>
</dbReference>
<name>A0A7W9SKX1_ARMRO</name>
<dbReference type="AlphaFoldDB" id="A0A7W9SKX1"/>
<evidence type="ECO:0000313" key="1">
    <source>
        <dbReference type="EMBL" id="MBB6048501.1"/>
    </source>
</evidence>
<evidence type="ECO:0008006" key="3">
    <source>
        <dbReference type="Google" id="ProtNLM"/>
    </source>
</evidence>
<comment type="caution">
    <text evidence="1">The sequence shown here is derived from an EMBL/GenBank/DDBJ whole genome shotgun (WGS) entry which is preliminary data.</text>
</comment>
<protein>
    <recommendedName>
        <fullName evidence="3">DUF4058 family protein</fullName>
    </recommendedName>
</protein>
<proteinExistence type="predicted"/>
<dbReference type="InterPro" id="IPR025132">
    <property type="entry name" value="DUF4058"/>
</dbReference>
<evidence type="ECO:0000313" key="2">
    <source>
        <dbReference type="Proteomes" id="UP000520814"/>
    </source>
</evidence>
<reference evidence="1 2" key="1">
    <citation type="submission" date="2020-08" db="EMBL/GenBank/DDBJ databases">
        <title>Genomic Encyclopedia of Type Strains, Phase IV (KMG-IV): sequencing the most valuable type-strain genomes for metagenomic binning, comparative biology and taxonomic classification.</title>
        <authorList>
            <person name="Goeker M."/>
        </authorList>
    </citation>
    <scope>NUCLEOTIDE SEQUENCE [LARGE SCALE GENOMIC DNA]</scope>
    <source>
        <strain evidence="1 2">DSM 23562</strain>
    </source>
</reference>
<gene>
    <name evidence="1" type="ORF">HNQ39_000263</name>
</gene>